<sequence length="154" mass="17504">MTNEKLTEKRSLAQITRKTYDLNRLFRKADAIARLDKELDNALPSSLKGKFKISGYKDGVLKLVVNSAASATRLKYGQSELINKLRCNSVLRELQSISIKIRPARYKKKLVRKIQPLSNENAQLLTEEAGQTKDEALRDVLLRLATHTNHNSKE</sequence>
<dbReference type="Proteomes" id="UP001164472">
    <property type="component" value="Chromosome"/>
</dbReference>
<reference evidence="1" key="1">
    <citation type="submission" date="2022-07" db="EMBL/GenBank/DDBJ databases">
        <title>Alkalimarinus sp. nov., isolated from gut of a Alitta virens.</title>
        <authorList>
            <person name="Yang A.I."/>
            <person name="Shin N.-R."/>
        </authorList>
    </citation>
    <scope>NUCLEOTIDE SEQUENCE</scope>
    <source>
        <strain evidence="1">FA028</strain>
    </source>
</reference>
<accession>A0A9E8HIA0</accession>
<protein>
    <submittedName>
        <fullName evidence="1">DciA family protein</fullName>
    </submittedName>
</protein>
<gene>
    <name evidence="1" type="ORF">NNL22_12435</name>
</gene>
<dbReference type="InterPro" id="IPR007922">
    <property type="entry name" value="DciA-like"/>
</dbReference>
<evidence type="ECO:0000313" key="1">
    <source>
        <dbReference type="EMBL" id="UZW73842.1"/>
    </source>
</evidence>
<keyword evidence="2" id="KW-1185">Reference proteome</keyword>
<dbReference type="KEGG" id="asem:NNL22_12435"/>
<proteinExistence type="predicted"/>
<dbReference type="AlphaFoldDB" id="A0A9E8HIA0"/>
<dbReference type="RefSeq" id="WP_251809982.1">
    <property type="nucleotide sequence ID" value="NZ_CP101527.1"/>
</dbReference>
<name>A0A9E8HIA0_9ALTE</name>
<dbReference type="Pfam" id="PF05258">
    <property type="entry name" value="DciA"/>
    <property type="match status" value="1"/>
</dbReference>
<dbReference type="EMBL" id="CP101527">
    <property type="protein sequence ID" value="UZW73842.1"/>
    <property type="molecule type" value="Genomic_DNA"/>
</dbReference>
<organism evidence="1 2">
    <name type="scientific">Alkalimarinus sediminis</name>
    <dbReference type="NCBI Taxonomy" id="1632866"/>
    <lineage>
        <taxon>Bacteria</taxon>
        <taxon>Pseudomonadati</taxon>
        <taxon>Pseudomonadota</taxon>
        <taxon>Gammaproteobacteria</taxon>
        <taxon>Alteromonadales</taxon>
        <taxon>Alteromonadaceae</taxon>
        <taxon>Alkalimarinus</taxon>
    </lineage>
</organism>
<evidence type="ECO:0000313" key="2">
    <source>
        <dbReference type="Proteomes" id="UP001164472"/>
    </source>
</evidence>